<keyword evidence="4" id="KW-1185">Reference proteome</keyword>
<feature type="coiled-coil region" evidence="1">
    <location>
        <begin position="3"/>
        <end position="133"/>
    </location>
</feature>
<comment type="caution">
    <text evidence="3">The sequence shown here is derived from an EMBL/GenBank/DDBJ whole genome shotgun (WGS) entry which is preliminary data.</text>
</comment>
<feature type="compositionally biased region" description="Low complexity" evidence="2">
    <location>
        <begin position="209"/>
        <end position="233"/>
    </location>
</feature>
<feature type="compositionally biased region" description="Low complexity" evidence="2">
    <location>
        <begin position="239"/>
        <end position="281"/>
    </location>
</feature>
<feature type="region of interest" description="Disordered" evidence="2">
    <location>
        <begin position="200"/>
        <end position="281"/>
    </location>
</feature>
<protein>
    <submittedName>
        <fullName evidence="3">Uncharacterized protein</fullName>
    </submittedName>
</protein>
<reference evidence="3 4" key="1">
    <citation type="submission" date="2024-04" db="EMBL/GenBank/DDBJ databases">
        <title>Tritrichomonas musculus Genome.</title>
        <authorList>
            <person name="Alves-Ferreira E."/>
            <person name="Grigg M."/>
            <person name="Lorenzi H."/>
            <person name="Galac M."/>
        </authorList>
    </citation>
    <scope>NUCLEOTIDE SEQUENCE [LARGE SCALE GENOMIC DNA]</scope>
    <source>
        <strain evidence="3 4">EAF2021</strain>
    </source>
</reference>
<gene>
    <name evidence="3" type="ORF">M9Y10_020231</name>
</gene>
<proteinExistence type="predicted"/>
<organism evidence="3 4">
    <name type="scientific">Tritrichomonas musculus</name>
    <dbReference type="NCBI Taxonomy" id="1915356"/>
    <lineage>
        <taxon>Eukaryota</taxon>
        <taxon>Metamonada</taxon>
        <taxon>Parabasalia</taxon>
        <taxon>Tritrichomonadida</taxon>
        <taxon>Tritrichomonadidae</taxon>
        <taxon>Tritrichomonas</taxon>
    </lineage>
</organism>
<evidence type="ECO:0000313" key="4">
    <source>
        <dbReference type="Proteomes" id="UP001470230"/>
    </source>
</evidence>
<evidence type="ECO:0000256" key="1">
    <source>
        <dbReference type="SAM" id="Coils"/>
    </source>
</evidence>
<keyword evidence="1" id="KW-0175">Coiled coil</keyword>
<dbReference type="Proteomes" id="UP001470230">
    <property type="component" value="Unassembled WGS sequence"/>
</dbReference>
<name>A0ABR2HGP5_9EUKA</name>
<accession>A0ABR2HGP5</accession>
<sequence>MSIEQLKAKLNEAREKYNQIVAATQAQGENVKEIEQKIKVLNQMVDKAKQSKTTLHSEIERLAKEKKNKTKQLQRASDTKCQLLQDEIEKVEKGVAEKEQIYLTLQIRYKILRERWERQENEYLSKIYELEQTYSQIKAKTNEVIGRIQGMSPIRRPGILFNPVPDVFPDITNLFSPTNIEDEFNSSGSGDETFELELEPDDQENENTDNYSPNNPSNKYSYDNQFSSNATENNENDNNHNSKSSNSNFNFPNQNNSFNSSTAFLNGSTNGDTNSNNIGNEFIEDDDEDAIIGEISTIDDNEEDEEDLENGQDGLFVLNDIKNHNTNYSLQDSIEAFFQQQGNKLSNNNGSNANLNGNNNEYMNHLNENAQVHNLTEKVTQLSLQERKLTLEKLKLECRLLQHKRDDLINELNKKT</sequence>
<evidence type="ECO:0000256" key="2">
    <source>
        <dbReference type="SAM" id="MobiDB-lite"/>
    </source>
</evidence>
<dbReference type="EMBL" id="JAPFFF010000029">
    <property type="protein sequence ID" value="KAK8846225.1"/>
    <property type="molecule type" value="Genomic_DNA"/>
</dbReference>
<evidence type="ECO:0000313" key="3">
    <source>
        <dbReference type="EMBL" id="KAK8846225.1"/>
    </source>
</evidence>
<feature type="coiled-coil region" evidence="1">
    <location>
        <begin position="384"/>
        <end position="411"/>
    </location>
</feature>